<dbReference type="AlphaFoldDB" id="A0A6H0KVL3"/>
<keyword evidence="3" id="KW-1185">Reference proteome</keyword>
<protein>
    <submittedName>
        <fullName evidence="2">Glycosyltransferase family 2 protein</fullName>
    </submittedName>
</protein>
<dbReference type="GO" id="GO:0016758">
    <property type="term" value="F:hexosyltransferase activity"/>
    <property type="evidence" value="ECO:0007669"/>
    <property type="project" value="UniProtKB-ARBA"/>
</dbReference>
<dbReference type="CDD" id="cd00761">
    <property type="entry name" value="Glyco_tranf_GTA_type"/>
    <property type="match status" value="1"/>
</dbReference>
<dbReference type="SUPFAM" id="SSF53448">
    <property type="entry name" value="Nucleotide-diphospho-sugar transferases"/>
    <property type="match status" value="1"/>
</dbReference>
<dbReference type="PANTHER" id="PTHR22916:SF3">
    <property type="entry name" value="UDP-GLCNAC:BETAGAL BETA-1,3-N-ACETYLGLUCOSAMINYLTRANSFERASE-LIKE PROTEIN 1"/>
    <property type="match status" value="1"/>
</dbReference>
<sequence>MMQKKTLTIFTPAYNRAHTIGRTYESLCRQTSKDFCWLVVDDGSVDNTKELVAKWIKEDKIPIRYIYQQNQGMHGAHNTAYRNIDTELNTCIDSDDYMPDDAVEKIVSFWKKYRSEKYAGIVGLDKAHAGGIIGTEFPLEMTETTLQGYYEQGGKGDKKIVYRTDVICKYPEYPIFEGEKYVGLAYKYMLIDQDYTLLTINEPLVIVDYQDDGSSINMYRQYWNNPKGFAFFRKTEMQVTHSLKRRFIVCVHYVSSSIISRNKRFIKESPNKLMTVLAIPFGYLLYRMIKRKVAKNKKIQKPI</sequence>
<organism evidence="2 3">
    <name type="scientific">Bacteroides faecium</name>
    <dbReference type="NCBI Taxonomy" id="2715212"/>
    <lineage>
        <taxon>Bacteria</taxon>
        <taxon>Pseudomonadati</taxon>
        <taxon>Bacteroidota</taxon>
        <taxon>Bacteroidia</taxon>
        <taxon>Bacteroidales</taxon>
        <taxon>Bacteroidaceae</taxon>
        <taxon>Bacteroides</taxon>
    </lineage>
</organism>
<evidence type="ECO:0000313" key="2">
    <source>
        <dbReference type="EMBL" id="QIU97514.1"/>
    </source>
</evidence>
<dbReference type="InterPro" id="IPR001173">
    <property type="entry name" value="Glyco_trans_2-like"/>
</dbReference>
<dbReference type="PANTHER" id="PTHR22916">
    <property type="entry name" value="GLYCOSYLTRANSFERASE"/>
    <property type="match status" value="1"/>
</dbReference>
<evidence type="ECO:0000313" key="3">
    <source>
        <dbReference type="Proteomes" id="UP000501780"/>
    </source>
</evidence>
<dbReference type="Pfam" id="PF00535">
    <property type="entry name" value="Glycos_transf_2"/>
    <property type="match status" value="1"/>
</dbReference>
<dbReference type="Proteomes" id="UP000501780">
    <property type="component" value="Chromosome"/>
</dbReference>
<keyword evidence="2" id="KW-0808">Transferase</keyword>
<name>A0A6H0KVL3_9BACE</name>
<accession>A0A6H0KVL3</accession>
<dbReference type="KEGG" id="bfc:BacF7301_13795"/>
<reference evidence="2 3" key="1">
    <citation type="submission" date="2020-03" db="EMBL/GenBank/DDBJ databases">
        <title>Genomic analysis of Bacteroides faecium CBA7301.</title>
        <authorList>
            <person name="Kim J."/>
            <person name="Roh S.W."/>
        </authorList>
    </citation>
    <scope>NUCLEOTIDE SEQUENCE [LARGE SCALE GENOMIC DNA]</scope>
    <source>
        <strain evidence="2 3">CBA7301</strain>
    </source>
</reference>
<dbReference type="EMBL" id="CP050831">
    <property type="protein sequence ID" value="QIU97514.1"/>
    <property type="molecule type" value="Genomic_DNA"/>
</dbReference>
<evidence type="ECO:0000259" key="1">
    <source>
        <dbReference type="Pfam" id="PF00535"/>
    </source>
</evidence>
<dbReference type="InterPro" id="IPR029044">
    <property type="entry name" value="Nucleotide-diphossugar_trans"/>
</dbReference>
<feature type="domain" description="Glycosyltransferase 2-like" evidence="1">
    <location>
        <begin position="8"/>
        <end position="115"/>
    </location>
</feature>
<gene>
    <name evidence="2" type="ORF">BacF7301_13795</name>
</gene>
<dbReference type="Gene3D" id="3.90.550.10">
    <property type="entry name" value="Spore Coat Polysaccharide Biosynthesis Protein SpsA, Chain A"/>
    <property type="match status" value="1"/>
</dbReference>
<proteinExistence type="predicted"/>